<dbReference type="EMBL" id="LCWF01000083">
    <property type="protein sequence ID" value="KKY21611.1"/>
    <property type="molecule type" value="Genomic_DNA"/>
</dbReference>
<name>A0A0G2EHB4_PHACM</name>
<sequence length="445" mass="50633">MSDTRQAHPEYAADVDEMILDYLIYQTTSSFLKAFRKKEIENDRHHADGYAIHLNLLDSFIKIYKDKYGEIESRSLCSENLDLKIRMLQFTLTIASPFWRNTPYATHLTDSGILLAADRDDESREDDNLSPRTTEQLVEIYRSIDFPCLLPEFLYLSAVASQILNQDPSEQWMEMAAEFMMHAAFSETLTTALTDSECPRNLTDPSWDRKPSGFRHFTWRYFKDSENNNVHQPQLPHTIPSSLKDQAYTHAHHHLRRMHATNKQYPLTLSELNTINQMFRSGTQDTDSNPPLEEELQSWSQIRLRTLSQFESFSTESLTLSSSPTPTQQPPFPIPPPTLKTLHKQYPFSKFLPRILSFCEHQMLTNNPAAAAGGNTNDNDPAAPPPVSGYLGVPVLVAIEKAKDADADADGRKRKGILEELGLGIDGDEEEEGGIERLLERCGIR</sequence>
<proteinExistence type="predicted"/>
<reference evidence="1 2" key="1">
    <citation type="submission" date="2015-05" db="EMBL/GenBank/DDBJ databases">
        <title>Distinctive expansion of gene families associated with plant cell wall degradation and secondary metabolism in the genomes of grapevine trunk pathogens.</title>
        <authorList>
            <person name="Lawrence D.P."/>
            <person name="Travadon R."/>
            <person name="Rolshausen P.E."/>
            <person name="Baumgartner K."/>
        </authorList>
    </citation>
    <scope>NUCLEOTIDE SEQUENCE [LARGE SCALE GENOMIC DNA]</scope>
    <source>
        <strain evidence="1">UCRPC4</strain>
    </source>
</reference>
<protein>
    <submittedName>
        <fullName evidence="1">Uncharacterized protein</fullName>
    </submittedName>
</protein>
<accession>A0A0G2EHB4</accession>
<keyword evidence="2" id="KW-1185">Reference proteome</keyword>
<gene>
    <name evidence="1" type="ORF">UCRPC4_g03562</name>
</gene>
<evidence type="ECO:0000313" key="1">
    <source>
        <dbReference type="EMBL" id="KKY21611.1"/>
    </source>
</evidence>
<comment type="caution">
    <text evidence="1">The sequence shown here is derived from an EMBL/GenBank/DDBJ whole genome shotgun (WGS) entry which is preliminary data.</text>
</comment>
<organism evidence="1 2">
    <name type="scientific">Phaeomoniella chlamydospora</name>
    <name type="common">Phaeoacremonium chlamydosporum</name>
    <dbReference type="NCBI Taxonomy" id="158046"/>
    <lineage>
        <taxon>Eukaryota</taxon>
        <taxon>Fungi</taxon>
        <taxon>Dikarya</taxon>
        <taxon>Ascomycota</taxon>
        <taxon>Pezizomycotina</taxon>
        <taxon>Eurotiomycetes</taxon>
        <taxon>Chaetothyriomycetidae</taxon>
        <taxon>Phaeomoniellales</taxon>
        <taxon>Phaeomoniellaceae</taxon>
        <taxon>Phaeomoniella</taxon>
    </lineage>
</organism>
<dbReference type="AlphaFoldDB" id="A0A0G2EHB4"/>
<reference evidence="1 2" key="2">
    <citation type="submission" date="2015-05" db="EMBL/GenBank/DDBJ databases">
        <authorList>
            <person name="Morales-Cruz A."/>
            <person name="Amrine K.C."/>
            <person name="Cantu D."/>
        </authorList>
    </citation>
    <scope>NUCLEOTIDE SEQUENCE [LARGE SCALE GENOMIC DNA]</scope>
    <source>
        <strain evidence="1">UCRPC4</strain>
    </source>
</reference>
<evidence type="ECO:0000313" key="2">
    <source>
        <dbReference type="Proteomes" id="UP000053317"/>
    </source>
</evidence>
<dbReference type="OrthoDB" id="4149149at2759"/>
<dbReference type="Proteomes" id="UP000053317">
    <property type="component" value="Unassembled WGS sequence"/>
</dbReference>